<proteinExistence type="predicted"/>
<dbReference type="EMBL" id="KV429159">
    <property type="protein sequence ID" value="KZT63744.1"/>
    <property type="molecule type" value="Genomic_DNA"/>
</dbReference>
<dbReference type="OrthoDB" id="3164835at2759"/>
<name>A0A165KY48_9APHY</name>
<evidence type="ECO:0000313" key="1">
    <source>
        <dbReference type="EMBL" id="KZT63744.1"/>
    </source>
</evidence>
<dbReference type="AlphaFoldDB" id="A0A165KY48"/>
<dbReference type="STRING" id="1314783.A0A165KY48"/>
<reference evidence="1 2" key="1">
    <citation type="journal article" date="2016" name="Mol. Biol. Evol.">
        <title>Comparative Genomics of Early-Diverging Mushroom-Forming Fungi Provides Insights into the Origins of Lignocellulose Decay Capabilities.</title>
        <authorList>
            <person name="Nagy L.G."/>
            <person name="Riley R."/>
            <person name="Tritt A."/>
            <person name="Adam C."/>
            <person name="Daum C."/>
            <person name="Floudas D."/>
            <person name="Sun H."/>
            <person name="Yadav J.S."/>
            <person name="Pangilinan J."/>
            <person name="Larsson K.H."/>
            <person name="Matsuura K."/>
            <person name="Barry K."/>
            <person name="Labutti K."/>
            <person name="Kuo R."/>
            <person name="Ohm R.A."/>
            <person name="Bhattacharya S.S."/>
            <person name="Shirouzu T."/>
            <person name="Yoshinaga Y."/>
            <person name="Martin F.M."/>
            <person name="Grigoriev I.V."/>
            <person name="Hibbett D.S."/>
        </authorList>
    </citation>
    <scope>NUCLEOTIDE SEQUENCE [LARGE SCALE GENOMIC DNA]</scope>
    <source>
        <strain evidence="1 2">L-15889</strain>
    </source>
</reference>
<gene>
    <name evidence="1" type="ORF">DAEQUDRAFT_770313</name>
</gene>
<sequence>MEKAIEVAGTALCSFAPKEPLRVWAIAVRHRLEAEARVAADEMVRQCIVVLDTFPVEMQEICAGAYYRLLRYRRLGGTMIESGFNFCDPPPAQHGRDDVTSAAFILANDPQFISPSHDRIRSLVDVRYRSSDGREFLAHKALLALTSPIMAGMVASIPMSVTATHEAPNANHLPTLVFEEDGATLKIILGLCYPVREGNDTMQELLVVRKVVDAVMKYEMDDAMELFRRQWSQLSVCNPLQAYLLAVHHGSDAEAKTAAQ</sequence>
<dbReference type="Gene3D" id="3.30.710.10">
    <property type="entry name" value="Potassium Channel Kv1.1, Chain A"/>
    <property type="match status" value="1"/>
</dbReference>
<accession>A0A165KY48</accession>
<dbReference type="Proteomes" id="UP000076727">
    <property type="component" value="Unassembled WGS sequence"/>
</dbReference>
<evidence type="ECO:0000313" key="2">
    <source>
        <dbReference type="Proteomes" id="UP000076727"/>
    </source>
</evidence>
<organism evidence="1 2">
    <name type="scientific">Daedalea quercina L-15889</name>
    <dbReference type="NCBI Taxonomy" id="1314783"/>
    <lineage>
        <taxon>Eukaryota</taxon>
        <taxon>Fungi</taxon>
        <taxon>Dikarya</taxon>
        <taxon>Basidiomycota</taxon>
        <taxon>Agaricomycotina</taxon>
        <taxon>Agaricomycetes</taxon>
        <taxon>Polyporales</taxon>
        <taxon>Fomitopsis</taxon>
    </lineage>
</organism>
<evidence type="ECO:0008006" key="3">
    <source>
        <dbReference type="Google" id="ProtNLM"/>
    </source>
</evidence>
<dbReference type="InterPro" id="IPR011333">
    <property type="entry name" value="SKP1/BTB/POZ_sf"/>
</dbReference>
<protein>
    <recommendedName>
        <fullName evidence="3">BTB domain-containing protein</fullName>
    </recommendedName>
</protein>
<keyword evidence="2" id="KW-1185">Reference proteome</keyword>